<gene>
    <name evidence="3" type="ORF">NCTC9177_05353</name>
</gene>
<feature type="region of interest" description="Disordered" evidence="1">
    <location>
        <begin position="308"/>
        <end position="328"/>
    </location>
</feature>
<reference evidence="3 4" key="1">
    <citation type="submission" date="2018-06" db="EMBL/GenBank/DDBJ databases">
        <authorList>
            <consortium name="Pathogen Informatics"/>
            <person name="Doyle S."/>
        </authorList>
    </citation>
    <scope>NUCLEOTIDE SEQUENCE [LARGE SCALE GENOMIC DNA]</scope>
    <source>
        <strain evidence="3 4">NCTC9177</strain>
    </source>
</reference>
<feature type="transmembrane region" description="Helical" evidence="2">
    <location>
        <begin position="145"/>
        <end position="171"/>
    </location>
</feature>
<feature type="transmembrane region" description="Helical" evidence="2">
    <location>
        <begin position="183"/>
        <end position="199"/>
    </location>
</feature>
<sequence length="349" mass="36705">MTQRSQAMRLSDEISRGKTLLLVCYCCCFVLIALWCHGRPGSELGLLGFTPLVALAILSLIGVDIVLAVISSIIIAMIMTSTGLPEMGTMLAKSTGSFIATVGLIIMLGAGVGEVATRTGAAVELVKFVVHRIGLSSQTRVKFGIVVSSILICGSLGTMAGGNAIIVAVIIPVAAAVRLTPPTVAALMMTAGSVGLFTGPFTPSTVTILSLGGLSYPDYLLYVGLPMSAVTLLAGWIMAGRIQKMTEGKLRYDVDLSEKPKDDLSAAQQRRRKLSALAFRRDDHCDGSRWRGDQSWLQLCDYRDAAGGADDRAGRRPATDADPAGAVSRLRPSGVDVLSSTGCITQSLN</sequence>
<dbReference type="Proteomes" id="UP000254545">
    <property type="component" value="Unassembled WGS sequence"/>
</dbReference>
<feature type="transmembrane region" description="Helical" evidence="2">
    <location>
        <begin position="20"/>
        <end position="40"/>
    </location>
</feature>
<keyword evidence="2" id="KW-0812">Transmembrane</keyword>
<dbReference type="AlphaFoldDB" id="A0A7H4MM96"/>
<feature type="compositionally biased region" description="Basic and acidic residues" evidence="1">
    <location>
        <begin position="308"/>
        <end position="319"/>
    </location>
</feature>
<proteinExistence type="predicted"/>
<evidence type="ECO:0000256" key="1">
    <source>
        <dbReference type="SAM" id="MobiDB-lite"/>
    </source>
</evidence>
<dbReference type="EMBL" id="UGKR01000003">
    <property type="protein sequence ID" value="STS91446.1"/>
    <property type="molecule type" value="Genomic_DNA"/>
</dbReference>
<keyword evidence="2" id="KW-1133">Transmembrane helix</keyword>
<name>A0A7H4MM96_KLEVA</name>
<evidence type="ECO:0000256" key="2">
    <source>
        <dbReference type="SAM" id="Phobius"/>
    </source>
</evidence>
<accession>A0A7H4MM96</accession>
<evidence type="ECO:0000313" key="3">
    <source>
        <dbReference type="EMBL" id="STS91446.1"/>
    </source>
</evidence>
<feature type="transmembrane region" description="Helical" evidence="2">
    <location>
        <begin position="90"/>
        <end position="110"/>
    </location>
</feature>
<feature type="transmembrane region" description="Helical" evidence="2">
    <location>
        <begin position="52"/>
        <end position="78"/>
    </location>
</feature>
<organism evidence="3 4">
    <name type="scientific">Klebsiella variicola</name>
    <dbReference type="NCBI Taxonomy" id="244366"/>
    <lineage>
        <taxon>Bacteria</taxon>
        <taxon>Pseudomonadati</taxon>
        <taxon>Pseudomonadota</taxon>
        <taxon>Gammaproteobacteria</taxon>
        <taxon>Enterobacterales</taxon>
        <taxon>Enterobacteriaceae</taxon>
        <taxon>Klebsiella/Raoultella group</taxon>
        <taxon>Klebsiella</taxon>
        <taxon>Klebsiella pneumoniae complex</taxon>
    </lineage>
</organism>
<keyword evidence="2" id="KW-0472">Membrane</keyword>
<feature type="transmembrane region" description="Helical" evidence="2">
    <location>
        <begin position="219"/>
        <end position="239"/>
    </location>
</feature>
<protein>
    <submittedName>
        <fullName evidence="3">Citrate transporter family protein</fullName>
    </submittedName>
</protein>
<comment type="caution">
    <text evidence="3">The sequence shown here is derived from an EMBL/GenBank/DDBJ whole genome shotgun (WGS) entry which is preliminary data.</text>
</comment>
<evidence type="ECO:0000313" key="4">
    <source>
        <dbReference type="Proteomes" id="UP000254545"/>
    </source>
</evidence>